<name>A0A2T5AQX9_MYCDI</name>
<feature type="signal peptide" evidence="5">
    <location>
        <begin position="1"/>
        <end position="28"/>
    </location>
</feature>
<dbReference type="InterPro" id="IPR039424">
    <property type="entry name" value="SBP_5"/>
</dbReference>
<evidence type="ECO:0000259" key="6">
    <source>
        <dbReference type="Pfam" id="PF00496"/>
    </source>
</evidence>
<dbReference type="GO" id="GO:1904680">
    <property type="term" value="F:peptide transmembrane transporter activity"/>
    <property type="evidence" value="ECO:0007669"/>
    <property type="project" value="TreeGrafter"/>
</dbReference>
<dbReference type="PANTHER" id="PTHR30290">
    <property type="entry name" value="PERIPLASMIC BINDING COMPONENT OF ABC TRANSPORTER"/>
    <property type="match status" value="1"/>
</dbReference>
<evidence type="ECO:0000256" key="2">
    <source>
        <dbReference type="ARBA" id="ARBA00005695"/>
    </source>
</evidence>
<dbReference type="InterPro" id="IPR006311">
    <property type="entry name" value="TAT_signal"/>
</dbReference>
<evidence type="ECO:0000313" key="7">
    <source>
        <dbReference type="EMBL" id="PTM89122.1"/>
    </source>
</evidence>
<dbReference type="PROSITE" id="PS51318">
    <property type="entry name" value="TAT"/>
    <property type="match status" value="1"/>
</dbReference>
<dbReference type="InterPro" id="IPR000914">
    <property type="entry name" value="SBP_5_dom"/>
</dbReference>
<dbReference type="GO" id="GO:0043190">
    <property type="term" value="C:ATP-binding cassette (ABC) transporter complex"/>
    <property type="evidence" value="ECO:0007669"/>
    <property type="project" value="InterPro"/>
</dbReference>
<dbReference type="Gene3D" id="3.40.190.10">
    <property type="entry name" value="Periplasmic binding protein-like II"/>
    <property type="match status" value="1"/>
</dbReference>
<dbReference type="OrthoDB" id="9801912at2"/>
<protein>
    <submittedName>
        <fullName evidence="7">Nickel transport system substrate-binding protein</fullName>
    </submittedName>
</protein>
<dbReference type="Proteomes" id="UP000241247">
    <property type="component" value="Unassembled WGS sequence"/>
</dbReference>
<reference evidence="7 8" key="1">
    <citation type="submission" date="2018-04" db="EMBL/GenBank/DDBJ databases">
        <title>Genomic Encyclopedia of Type Strains, Phase IV (KMG-IV): sequencing the most valuable type-strain genomes for metagenomic binning, comparative biology and taxonomic classification.</title>
        <authorList>
            <person name="Goeker M."/>
        </authorList>
    </citation>
    <scope>NUCLEOTIDE SEQUENCE [LARGE SCALE GENOMIC DNA]</scope>
    <source>
        <strain evidence="7 8">DSM 7138</strain>
    </source>
</reference>
<evidence type="ECO:0000256" key="1">
    <source>
        <dbReference type="ARBA" id="ARBA00004418"/>
    </source>
</evidence>
<dbReference type="GO" id="GO:0030288">
    <property type="term" value="C:outer membrane-bounded periplasmic space"/>
    <property type="evidence" value="ECO:0007669"/>
    <property type="project" value="UniProtKB-ARBA"/>
</dbReference>
<dbReference type="Gene3D" id="3.10.105.10">
    <property type="entry name" value="Dipeptide-binding Protein, Domain 3"/>
    <property type="match status" value="1"/>
</dbReference>
<keyword evidence="4 5" id="KW-0732">Signal</keyword>
<accession>A0A2T5AQX9</accession>
<organism evidence="7 8">
    <name type="scientific">Mycoplana dimorpha</name>
    <dbReference type="NCBI Taxonomy" id="28320"/>
    <lineage>
        <taxon>Bacteria</taxon>
        <taxon>Pseudomonadati</taxon>
        <taxon>Pseudomonadota</taxon>
        <taxon>Alphaproteobacteria</taxon>
        <taxon>Hyphomicrobiales</taxon>
        <taxon>Rhizobiaceae</taxon>
        <taxon>Mycoplana</taxon>
    </lineage>
</organism>
<dbReference type="AlphaFoldDB" id="A0A2T5AQX9"/>
<dbReference type="EMBL" id="PZZZ01000011">
    <property type="protein sequence ID" value="PTM89122.1"/>
    <property type="molecule type" value="Genomic_DNA"/>
</dbReference>
<dbReference type="PANTHER" id="PTHR30290:SF10">
    <property type="entry name" value="PERIPLASMIC OLIGOPEPTIDE-BINDING PROTEIN-RELATED"/>
    <property type="match status" value="1"/>
</dbReference>
<dbReference type="SUPFAM" id="SSF53850">
    <property type="entry name" value="Periplasmic binding protein-like II"/>
    <property type="match status" value="1"/>
</dbReference>
<proteinExistence type="inferred from homology"/>
<dbReference type="PIRSF" id="PIRSF002741">
    <property type="entry name" value="MppA"/>
    <property type="match status" value="1"/>
</dbReference>
<evidence type="ECO:0000256" key="3">
    <source>
        <dbReference type="ARBA" id="ARBA00022448"/>
    </source>
</evidence>
<keyword evidence="8" id="KW-1185">Reference proteome</keyword>
<comment type="similarity">
    <text evidence="2">Belongs to the bacterial solute-binding protein 5 family.</text>
</comment>
<sequence>MQTNRRTLLKGMAGMTAILATNPIIALAQEGAGGVLRVAAAKPAGDLNPHAFKGLWAVQDLIFEPLLRYEHGGRFSPALATEWQVEDGGRLLRFKLRQNVKFHDGAPWNAEAMIWNLDRWIGKDSTAWMNASRLFAGHKVIDDYTVEITFKEPVLGLLNEFSYVRPSRFLSPKSVDAAGNYQKPIGTGAWMEEQATNDGSEFERFDDYWGDKPGYKHLELMVLPDSRGRMAAIRAGDIDLTGGEFLAPIKATEAVTLQAAGVPVVVEQGTSTIVAGLNPDRNPALKDLKVRQAINIGFDRNAISQVLYKGLAQPAANIFPETVHLSGKRFPVPARDPEAARKLLDEAGWVGDGVREKDGQTLSIEIVVSEEQIAGSRSLAEVMQAQLGEIGIDVKIRSVDHASRHSDIPARHFDIALFTTFGAPYEPFGTIIGLLLSTYDNGVDGKLVIDPEHLDPLVNAAASASEDTVEQATQAIHDYLHDQVSCLPLFYVPSIWAHTNRVSGFKAPSTEYDLPYKGLALNF</sequence>
<gene>
    <name evidence="7" type="ORF">C7449_11116</name>
</gene>
<feature type="domain" description="Solute-binding protein family 5" evidence="6">
    <location>
        <begin position="75"/>
        <end position="438"/>
    </location>
</feature>
<evidence type="ECO:0000313" key="8">
    <source>
        <dbReference type="Proteomes" id="UP000241247"/>
    </source>
</evidence>
<dbReference type="InterPro" id="IPR030678">
    <property type="entry name" value="Peptide/Ni-bd"/>
</dbReference>
<dbReference type="RefSeq" id="WP_108004754.1">
    <property type="nucleotide sequence ID" value="NZ_JBHEEX010000018.1"/>
</dbReference>
<evidence type="ECO:0000256" key="4">
    <source>
        <dbReference type="ARBA" id="ARBA00022729"/>
    </source>
</evidence>
<comment type="caution">
    <text evidence="7">The sequence shown here is derived from an EMBL/GenBank/DDBJ whole genome shotgun (WGS) entry which is preliminary data.</text>
</comment>
<feature type="chain" id="PRO_5015611185" evidence="5">
    <location>
        <begin position="29"/>
        <end position="523"/>
    </location>
</feature>
<evidence type="ECO:0000256" key="5">
    <source>
        <dbReference type="SAM" id="SignalP"/>
    </source>
</evidence>
<dbReference type="GO" id="GO:0015833">
    <property type="term" value="P:peptide transport"/>
    <property type="evidence" value="ECO:0007669"/>
    <property type="project" value="TreeGrafter"/>
</dbReference>
<keyword evidence="3" id="KW-0813">Transport</keyword>
<dbReference type="Pfam" id="PF00496">
    <property type="entry name" value="SBP_bac_5"/>
    <property type="match status" value="1"/>
</dbReference>
<comment type="subcellular location">
    <subcellularLocation>
        <location evidence="1">Periplasm</location>
    </subcellularLocation>
</comment>